<sequence>MLGPLELPLFPSCSDCLAWSADGELAIGAGEYVQVLTPKTANEKAEQGPVQKAINDWHSNRFRVNVFTESEWPTIYPQKRDNFSLGGEQSLSTVVGLAWSPPGLAKFRRCVLAVFTSNLLLSLYEPVGIQGKWTRVAIVNDSLKLHFQPQIQDEGLALRKSYIRSFSWSSPLKVPIAEQNADSLAIFGVESRWGHHLLSVANDSKDVIFLRIRSLVAVHSPRYTADVLALTSLNKPFVSYLEAQPSSLFAATLQSKAIVSSMNWGPWIFPGDDDQTQSPTARHAIGNLAVVYGTKLRVLRLEIDPASLKYGADVGLPPEPLAKSEENASVSCKGLEDHRFTGPIEWISLGNAQALSLAAGVFGGLALITMPHSAYEGHEQESTKIEFKHLPFYEDTAAEIQSEAPRHWDPISSMTVTRDAESQNLALHVGTGGGYAITKQFSSEQEDQPFSKAPWKNQIDDMREQFDFNRDFGGLAVARIWGLTSCKGIVASATTLHPGDVIEYRTAAEDRVIITFSTTTGEVADELPSGPTATSAPSSASGPDSSSTRRDAALRHILQSQNDEGDSPPLPLSGRLLYAAACSAIVDCANGEIMAQARQVLIRLATITGADLTEEISKCSTSKNTVKAKSAEELSGPGSSLFERCDICDAGVAWYSNQEAQCAAGHLFVRCGLTSLAIQDPGVSKFCSGCGKEYLNEDEMDSSDPDLQRSCQRLFDMFDTCTFCGGKFRP</sequence>
<feature type="region of interest" description="Disordered" evidence="1">
    <location>
        <begin position="523"/>
        <end position="550"/>
    </location>
</feature>
<dbReference type="VEuPathDB" id="FungiDB:BO72DRAFT_428045"/>
<evidence type="ECO:0000256" key="1">
    <source>
        <dbReference type="SAM" id="MobiDB-lite"/>
    </source>
</evidence>
<proteinExistence type="predicted"/>
<evidence type="ECO:0000259" key="2">
    <source>
        <dbReference type="Pfam" id="PF12657"/>
    </source>
</evidence>
<name>A0A8G1W2A4_9EURO</name>
<dbReference type="GO" id="GO:0000127">
    <property type="term" value="C:transcription factor TFIIIC complex"/>
    <property type="evidence" value="ECO:0007669"/>
    <property type="project" value="InterPro"/>
</dbReference>
<feature type="compositionally biased region" description="Low complexity" evidence="1">
    <location>
        <begin position="528"/>
        <end position="546"/>
    </location>
</feature>
<organism evidence="4 5">
    <name type="scientific">Aspergillus fijiensis CBS 313.89</name>
    <dbReference type="NCBI Taxonomy" id="1448319"/>
    <lineage>
        <taxon>Eukaryota</taxon>
        <taxon>Fungi</taxon>
        <taxon>Dikarya</taxon>
        <taxon>Ascomycota</taxon>
        <taxon>Pezizomycotina</taxon>
        <taxon>Eurotiomycetes</taxon>
        <taxon>Eurotiomycetidae</taxon>
        <taxon>Eurotiales</taxon>
        <taxon>Aspergillaceae</taxon>
        <taxon>Aspergillus</taxon>
    </lineage>
</organism>
<evidence type="ECO:0000313" key="5">
    <source>
        <dbReference type="Proteomes" id="UP000249789"/>
    </source>
</evidence>
<accession>A0A8G1W2A4</accession>
<dbReference type="GO" id="GO:0006384">
    <property type="term" value="P:transcription initiation at RNA polymerase III promoter"/>
    <property type="evidence" value="ECO:0007669"/>
    <property type="project" value="InterPro"/>
</dbReference>
<dbReference type="EMBL" id="KZ824640">
    <property type="protein sequence ID" value="RAK77839.1"/>
    <property type="molecule type" value="Genomic_DNA"/>
</dbReference>
<dbReference type="Pfam" id="PF12660">
    <property type="entry name" value="zf-TFIIIC"/>
    <property type="match status" value="1"/>
</dbReference>
<dbReference type="Proteomes" id="UP000249789">
    <property type="component" value="Unassembled WGS sequence"/>
</dbReference>
<dbReference type="OrthoDB" id="6021743at2759"/>
<evidence type="ECO:0000259" key="3">
    <source>
        <dbReference type="Pfam" id="PF12660"/>
    </source>
</evidence>
<dbReference type="Pfam" id="PF12657">
    <property type="entry name" value="TFIIIC_delta"/>
    <property type="match status" value="1"/>
</dbReference>
<dbReference type="InterPro" id="IPR044230">
    <property type="entry name" value="GTF3C4"/>
</dbReference>
<feature type="domain" description="Transcription factor IIIC putative zinc-finger" evidence="3">
    <location>
        <begin position="633"/>
        <end position="728"/>
    </location>
</feature>
<protein>
    <recommendedName>
        <fullName evidence="6">Transcription factor IIIC subunit delta N-term-domain-containing protein</fullName>
    </recommendedName>
</protein>
<evidence type="ECO:0008006" key="6">
    <source>
        <dbReference type="Google" id="ProtNLM"/>
    </source>
</evidence>
<feature type="domain" description="Transcription factor IIIC 90kDa subunit N-terminal" evidence="2">
    <location>
        <begin position="19"/>
        <end position="518"/>
    </location>
</feature>
<dbReference type="InterPro" id="IPR024764">
    <property type="entry name" value="TFIIIC_Znf"/>
</dbReference>
<evidence type="ECO:0000313" key="4">
    <source>
        <dbReference type="EMBL" id="RAK77839.1"/>
    </source>
</evidence>
<dbReference type="PANTHER" id="PTHR15496:SF2">
    <property type="entry name" value="GENERAL TRANSCRIPTION FACTOR 3C POLYPEPTIDE 4"/>
    <property type="match status" value="1"/>
</dbReference>
<dbReference type="GeneID" id="63860344"/>
<dbReference type="PANTHER" id="PTHR15496">
    <property type="entry name" value="GENERAL TRANSCRIPTION FACTOR 3C POLYPEPTIDE 4 FAMILY"/>
    <property type="match status" value="1"/>
</dbReference>
<dbReference type="InterPro" id="IPR024761">
    <property type="entry name" value="TFIIIC_delta_N"/>
</dbReference>
<dbReference type="GO" id="GO:0004402">
    <property type="term" value="F:histone acetyltransferase activity"/>
    <property type="evidence" value="ECO:0007669"/>
    <property type="project" value="InterPro"/>
</dbReference>
<keyword evidence="5" id="KW-1185">Reference proteome</keyword>
<dbReference type="AlphaFoldDB" id="A0A8G1W2A4"/>
<gene>
    <name evidence="4" type="ORF">BO72DRAFT_428045</name>
</gene>
<dbReference type="RefSeq" id="XP_040801849.1">
    <property type="nucleotide sequence ID" value="XM_040943011.1"/>
</dbReference>
<reference evidence="4 5" key="1">
    <citation type="submission" date="2018-02" db="EMBL/GenBank/DDBJ databases">
        <title>The genomes of Aspergillus section Nigri reveals drivers in fungal speciation.</title>
        <authorList>
            <consortium name="DOE Joint Genome Institute"/>
            <person name="Vesth T.C."/>
            <person name="Nybo J."/>
            <person name="Theobald S."/>
            <person name="Brandl J."/>
            <person name="Frisvad J.C."/>
            <person name="Nielsen K.F."/>
            <person name="Lyhne E.K."/>
            <person name="Kogle M.E."/>
            <person name="Kuo A."/>
            <person name="Riley R."/>
            <person name="Clum A."/>
            <person name="Nolan M."/>
            <person name="Lipzen A."/>
            <person name="Salamov A."/>
            <person name="Henrissat B."/>
            <person name="Wiebenga A."/>
            <person name="De vries R.P."/>
            <person name="Grigoriev I.V."/>
            <person name="Mortensen U.H."/>
            <person name="Andersen M.R."/>
            <person name="Baker S.E."/>
        </authorList>
    </citation>
    <scope>NUCLEOTIDE SEQUENCE [LARGE SCALE GENOMIC DNA]</scope>
    <source>
        <strain evidence="4 5">CBS 313.89</strain>
    </source>
</reference>